<name>A0A538SCF5_UNCEI</name>
<proteinExistence type="predicted"/>
<dbReference type="Proteomes" id="UP000320184">
    <property type="component" value="Unassembled WGS sequence"/>
</dbReference>
<evidence type="ECO:0008006" key="4">
    <source>
        <dbReference type="Google" id="ProtNLM"/>
    </source>
</evidence>
<dbReference type="AlphaFoldDB" id="A0A538SCF5"/>
<gene>
    <name evidence="2" type="ORF">E6K73_10575</name>
</gene>
<evidence type="ECO:0000313" key="3">
    <source>
        <dbReference type="Proteomes" id="UP000320184"/>
    </source>
</evidence>
<evidence type="ECO:0000256" key="1">
    <source>
        <dbReference type="SAM" id="SignalP"/>
    </source>
</evidence>
<dbReference type="EMBL" id="VBOT01000128">
    <property type="protein sequence ID" value="TMQ49046.1"/>
    <property type="molecule type" value="Genomic_DNA"/>
</dbReference>
<keyword evidence="1" id="KW-0732">Signal</keyword>
<protein>
    <recommendedName>
        <fullName evidence="4">Outer membrane protein beta-barrel domain-containing protein</fullName>
    </recommendedName>
</protein>
<evidence type="ECO:0000313" key="2">
    <source>
        <dbReference type="EMBL" id="TMQ49046.1"/>
    </source>
</evidence>
<feature type="signal peptide" evidence="1">
    <location>
        <begin position="1"/>
        <end position="20"/>
    </location>
</feature>
<organism evidence="2 3">
    <name type="scientific">Eiseniibacteriota bacterium</name>
    <dbReference type="NCBI Taxonomy" id="2212470"/>
    <lineage>
        <taxon>Bacteria</taxon>
        <taxon>Candidatus Eiseniibacteriota</taxon>
    </lineage>
</organism>
<comment type="caution">
    <text evidence="2">The sequence shown here is derived from an EMBL/GenBank/DDBJ whole genome shotgun (WGS) entry which is preliminary data.</text>
</comment>
<accession>A0A538SCF5</accession>
<sequence>MRSTGWALALLLGSAIPAQAGNWSIGSNFGFVLVPGGSFDNRVSVSAAGDVFYFMPGLRFGLQSASQRHECFLDGGLSLVSSSEFSETAAQATANYQYNLGTGTSILYLTGGGGVATRFIGDLGPGGTTVNPVSFVGGGGVGVRHKVGQGHGTLRAEARLDYVTEGKDWDQVLIPKGTAFGVKLGFDLWLK</sequence>
<feature type="chain" id="PRO_5022026251" description="Outer membrane protein beta-barrel domain-containing protein" evidence="1">
    <location>
        <begin position="21"/>
        <end position="191"/>
    </location>
</feature>
<reference evidence="2 3" key="1">
    <citation type="journal article" date="2019" name="Nat. Microbiol.">
        <title>Mediterranean grassland soil C-N compound turnover is dependent on rainfall and depth, and is mediated by genomically divergent microorganisms.</title>
        <authorList>
            <person name="Diamond S."/>
            <person name="Andeer P.F."/>
            <person name="Li Z."/>
            <person name="Crits-Christoph A."/>
            <person name="Burstein D."/>
            <person name="Anantharaman K."/>
            <person name="Lane K.R."/>
            <person name="Thomas B.C."/>
            <person name="Pan C."/>
            <person name="Northen T.R."/>
            <person name="Banfield J.F."/>
        </authorList>
    </citation>
    <scope>NUCLEOTIDE SEQUENCE [LARGE SCALE GENOMIC DNA]</scope>
    <source>
        <strain evidence="2">WS_3</strain>
    </source>
</reference>